<sequence length="78" mass="8993">TENARVNIAGIYVRKYFEEIGSSLLFYKQTARRCYLSFTTSEKSSFYCRYGICIVCPKSSRIAAILNARVNIPDIRQK</sequence>
<reference evidence="1" key="2">
    <citation type="submission" date="2013-05" db="EMBL/GenBank/DDBJ databases">
        <authorList>
            <person name="Carter J.-M."/>
            <person name="Baker S.C."/>
            <person name="Pink R."/>
            <person name="Carter D.R.F."/>
            <person name="Collins A."/>
            <person name="Tomlin J."/>
            <person name="Gibbs M."/>
            <person name="Breuker C.J."/>
        </authorList>
    </citation>
    <scope>NUCLEOTIDE SEQUENCE</scope>
    <source>
        <tissue evidence="1">Ovary</tissue>
    </source>
</reference>
<feature type="non-terminal residue" evidence="1">
    <location>
        <position position="1"/>
    </location>
</feature>
<dbReference type="AlphaFoldDB" id="S4PZF0"/>
<organism evidence="1">
    <name type="scientific">Pararge aegeria</name>
    <name type="common">speckled wood butterfly</name>
    <dbReference type="NCBI Taxonomy" id="116150"/>
    <lineage>
        <taxon>Eukaryota</taxon>
        <taxon>Metazoa</taxon>
        <taxon>Ecdysozoa</taxon>
        <taxon>Arthropoda</taxon>
        <taxon>Hexapoda</taxon>
        <taxon>Insecta</taxon>
        <taxon>Pterygota</taxon>
        <taxon>Neoptera</taxon>
        <taxon>Endopterygota</taxon>
        <taxon>Lepidoptera</taxon>
        <taxon>Glossata</taxon>
        <taxon>Ditrysia</taxon>
        <taxon>Papilionoidea</taxon>
        <taxon>Nymphalidae</taxon>
        <taxon>Satyrinae</taxon>
        <taxon>Satyrini</taxon>
        <taxon>Parargina</taxon>
        <taxon>Pararge</taxon>
    </lineage>
</organism>
<accession>S4PZF0</accession>
<evidence type="ECO:0000313" key="1">
    <source>
        <dbReference type="EMBL" id="JAA90907.1"/>
    </source>
</evidence>
<dbReference type="EMBL" id="GAIX01001653">
    <property type="protein sequence ID" value="JAA90907.1"/>
    <property type="molecule type" value="Transcribed_RNA"/>
</dbReference>
<protein>
    <submittedName>
        <fullName evidence="1">Uncharacterized protein</fullName>
    </submittedName>
</protein>
<reference evidence="1" key="1">
    <citation type="journal article" date="2013" name="BMC Genomics">
        <title>Unscrambling butterfly oogenesis.</title>
        <authorList>
            <person name="Carter J.M."/>
            <person name="Baker S.C."/>
            <person name="Pink R."/>
            <person name="Carter D.R."/>
            <person name="Collins A."/>
            <person name="Tomlin J."/>
            <person name="Gibbs M."/>
            <person name="Breuker C.J."/>
        </authorList>
    </citation>
    <scope>NUCLEOTIDE SEQUENCE</scope>
    <source>
        <tissue evidence="1">Ovary</tissue>
    </source>
</reference>
<proteinExistence type="predicted"/>
<name>S4PZF0_9NEOP</name>